<dbReference type="InterPro" id="IPR029058">
    <property type="entry name" value="AB_hydrolase_fold"/>
</dbReference>
<feature type="chain" id="PRO_5046106413" description="Carboxylesterase type B domain-containing protein" evidence="3">
    <location>
        <begin position="20"/>
        <end position="539"/>
    </location>
</feature>
<dbReference type="EMBL" id="JASNQZ010000006">
    <property type="protein sequence ID" value="KAL0955513.1"/>
    <property type="molecule type" value="Genomic_DNA"/>
</dbReference>
<name>A0ABR3JJC7_9AGAR</name>
<dbReference type="SUPFAM" id="SSF53474">
    <property type="entry name" value="alpha/beta-Hydrolases"/>
    <property type="match status" value="1"/>
</dbReference>
<evidence type="ECO:0000259" key="4">
    <source>
        <dbReference type="Pfam" id="PF00135"/>
    </source>
</evidence>
<dbReference type="InterPro" id="IPR002018">
    <property type="entry name" value="CarbesteraseB"/>
</dbReference>
<comment type="caution">
    <text evidence="5">The sequence shown here is derived from an EMBL/GenBank/DDBJ whole genome shotgun (WGS) entry which is preliminary data.</text>
</comment>
<evidence type="ECO:0000313" key="5">
    <source>
        <dbReference type="EMBL" id="KAL0955513.1"/>
    </source>
</evidence>
<accession>A0ABR3JJC7</accession>
<protein>
    <recommendedName>
        <fullName evidence="4">Carboxylesterase type B domain-containing protein</fullName>
    </recommendedName>
</protein>
<dbReference type="Pfam" id="PF00135">
    <property type="entry name" value="COesterase"/>
    <property type="match status" value="1"/>
</dbReference>
<proteinExistence type="inferred from homology"/>
<dbReference type="Gene3D" id="3.40.50.1820">
    <property type="entry name" value="alpha/beta hydrolase"/>
    <property type="match status" value="1"/>
</dbReference>
<feature type="domain" description="Carboxylesterase type B" evidence="4">
    <location>
        <begin position="27"/>
        <end position="502"/>
    </location>
</feature>
<dbReference type="PANTHER" id="PTHR43918:SF4">
    <property type="entry name" value="CARBOXYLIC ESTER HYDROLASE"/>
    <property type="match status" value="1"/>
</dbReference>
<feature type="signal peptide" evidence="3">
    <location>
        <begin position="1"/>
        <end position="19"/>
    </location>
</feature>
<keyword evidence="3" id="KW-0732">Signal</keyword>
<comment type="similarity">
    <text evidence="1">Belongs to the type-B carboxylesterase/lipase family.</text>
</comment>
<evidence type="ECO:0000313" key="6">
    <source>
        <dbReference type="Proteomes" id="UP001556367"/>
    </source>
</evidence>
<dbReference type="PANTHER" id="PTHR43918">
    <property type="entry name" value="ACETYLCHOLINESTERASE"/>
    <property type="match status" value="1"/>
</dbReference>
<gene>
    <name evidence="5" type="ORF">HGRIS_001751</name>
</gene>
<dbReference type="Proteomes" id="UP001556367">
    <property type="component" value="Unassembled WGS sequence"/>
</dbReference>
<sequence length="539" mass="58626">MLLGWAVLSVVSLLQASAASRIDNANLVISTSSGRVRGYLDTNTTDIPLKKWLGVRYAEDTSGKNRWRPPQVKIAQKGIFDASSFGPACLQGRADGGNGTATQSEDCLRINIISPHNASNLPVYLYSHGGGFDSGASSDPKIDGSYLAAQGIVFASYNYRLSLFGYPHAAELAEAGQTQNLGLLDTRAAVEWLRNNVARFGGDPSKITLGGESVGGEMTNQYLSAFPRDPLIRGAIMQSADTSQPMWQLNDQIGKIAADLSCPTGRGQLDCLRSKSGLELQRVLLLTGTQFQPVIDNITVFKDYVKQTKEGRTARIPLLVGTNKDEGTLIVEGEPTAYFPNITAYSKSNNLNFPFANLTALEAVYPVPSSEFPSAYNASAAMWRDAHMLCLASNLAHQRTVALRLPVWRYRFDLVANNLNSRGVRIGTFHGSDIRFVMGTWRTIVLSPPFVAATPEEIAVSDLMVQAWTNFVKDPAAGPRIPGWRKFNPADTTSLAILGKSTAGAEFGDHITVDKSCQYWNTILPIYPQVFPKCGSWTC</sequence>
<evidence type="ECO:0000256" key="1">
    <source>
        <dbReference type="ARBA" id="ARBA00005964"/>
    </source>
</evidence>
<organism evidence="5 6">
    <name type="scientific">Hohenbuehelia grisea</name>
    <dbReference type="NCBI Taxonomy" id="104357"/>
    <lineage>
        <taxon>Eukaryota</taxon>
        <taxon>Fungi</taxon>
        <taxon>Dikarya</taxon>
        <taxon>Basidiomycota</taxon>
        <taxon>Agaricomycotina</taxon>
        <taxon>Agaricomycetes</taxon>
        <taxon>Agaricomycetidae</taxon>
        <taxon>Agaricales</taxon>
        <taxon>Pleurotineae</taxon>
        <taxon>Pleurotaceae</taxon>
        <taxon>Hohenbuehelia</taxon>
    </lineage>
</organism>
<reference evidence="6" key="1">
    <citation type="submission" date="2024-06" db="EMBL/GenBank/DDBJ databases">
        <title>Multi-omics analyses provide insights into the biosynthesis of the anticancer antibiotic pleurotin in Hohenbuehelia grisea.</title>
        <authorList>
            <person name="Weaver J.A."/>
            <person name="Alberti F."/>
        </authorList>
    </citation>
    <scope>NUCLEOTIDE SEQUENCE [LARGE SCALE GENOMIC DNA]</scope>
    <source>
        <strain evidence="6">T-177</strain>
    </source>
</reference>
<evidence type="ECO:0000256" key="2">
    <source>
        <dbReference type="ARBA" id="ARBA00022801"/>
    </source>
</evidence>
<evidence type="ECO:0000256" key="3">
    <source>
        <dbReference type="SAM" id="SignalP"/>
    </source>
</evidence>
<keyword evidence="6" id="KW-1185">Reference proteome</keyword>
<dbReference type="InterPro" id="IPR050654">
    <property type="entry name" value="AChE-related_enzymes"/>
</dbReference>
<keyword evidence="2" id="KW-0378">Hydrolase</keyword>